<dbReference type="Pfam" id="PF12730">
    <property type="entry name" value="ABC2_membrane_4"/>
    <property type="match status" value="1"/>
</dbReference>
<dbReference type="AlphaFoldDB" id="A0A6J6ILY7"/>
<feature type="transmembrane region" description="Helical" evidence="1">
    <location>
        <begin position="196"/>
        <end position="215"/>
    </location>
</feature>
<name>A0A6J6ILY7_9ZZZZ</name>
<dbReference type="PANTHER" id="PTHR37305">
    <property type="entry name" value="INTEGRAL MEMBRANE PROTEIN-RELATED"/>
    <property type="match status" value="1"/>
</dbReference>
<gene>
    <name evidence="2" type="ORF">UFOPK1908_01144</name>
    <name evidence="3" type="ORF">UFOPK3576_01095</name>
</gene>
<accession>A0A6J6ILY7</accession>
<keyword evidence="1" id="KW-1133">Transmembrane helix</keyword>
<feature type="transmembrane region" description="Helical" evidence="1">
    <location>
        <begin position="243"/>
        <end position="269"/>
    </location>
</feature>
<feature type="transmembrane region" description="Helical" evidence="1">
    <location>
        <begin position="165"/>
        <end position="189"/>
    </location>
</feature>
<dbReference type="EMBL" id="CAFBMO010000045">
    <property type="protein sequence ID" value="CAB4910697.1"/>
    <property type="molecule type" value="Genomic_DNA"/>
</dbReference>
<keyword evidence="1" id="KW-0472">Membrane</keyword>
<evidence type="ECO:0000256" key="1">
    <source>
        <dbReference type="SAM" id="Phobius"/>
    </source>
</evidence>
<feature type="transmembrane region" description="Helical" evidence="1">
    <location>
        <begin position="34"/>
        <end position="55"/>
    </location>
</feature>
<reference evidence="2" key="1">
    <citation type="submission" date="2020-05" db="EMBL/GenBank/DDBJ databases">
        <authorList>
            <person name="Chiriac C."/>
            <person name="Salcher M."/>
            <person name="Ghai R."/>
            <person name="Kavagutti S V."/>
        </authorList>
    </citation>
    <scope>NUCLEOTIDE SEQUENCE</scope>
</reference>
<keyword evidence="1" id="KW-0812">Transmembrane</keyword>
<sequence>MSLPTHQIPAGAGVSFPRVVRSEFIKLRTLRSTWILLGSMLALFIAFGVIAALASTGQINDARGGPPQSLGLDPVTTVLTGAGFALLIMAVFGVLSGAREYGSGMIRTTLTFVPKRLPVLWAKVLVLIAFVLPVVILAGIGAFYLGMAVLSAAGDETASLSNSSAQRVLIGLAGYITGMAIIGLALGLAMRSMPGAIATVIGGVLILPALLTALLPESWRSVLKYLPSNAAAPFTEVNVRADLLALVPGIVVFVGWVVLSIAVAAWLFARRDA</sequence>
<proteinExistence type="predicted"/>
<dbReference type="EMBL" id="CAEZVB010000060">
    <property type="protein sequence ID" value="CAB4625485.1"/>
    <property type="molecule type" value="Genomic_DNA"/>
</dbReference>
<organism evidence="2">
    <name type="scientific">freshwater metagenome</name>
    <dbReference type="NCBI Taxonomy" id="449393"/>
    <lineage>
        <taxon>unclassified sequences</taxon>
        <taxon>metagenomes</taxon>
        <taxon>ecological metagenomes</taxon>
    </lineage>
</organism>
<evidence type="ECO:0000313" key="2">
    <source>
        <dbReference type="EMBL" id="CAB4625485.1"/>
    </source>
</evidence>
<evidence type="ECO:0000313" key="3">
    <source>
        <dbReference type="EMBL" id="CAB4910697.1"/>
    </source>
</evidence>
<dbReference type="PANTHER" id="PTHR37305:SF1">
    <property type="entry name" value="MEMBRANE PROTEIN"/>
    <property type="match status" value="1"/>
</dbReference>
<protein>
    <submittedName>
        <fullName evidence="2">Unannotated protein</fullName>
    </submittedName>
</protein>
<feature type="transmembrane region" description="Helical" evidence="1">
    <location>
        <begin position="75"/>
        <end position="98"/>
    </location>
</feature>
<feature type="transmembrane region" description="Helical" evidence="1">
    <location>
        <begin position="119"/>
        <end position="145"/>
    </location>
</feature>